<accession>A0AAV7YR31</accession>
<sequence length="213" mass="24568">MLSPRSPNKNNNSNGGGGNNGVGNINTKGKKANYINDSYDNDKDNILNIKTKKQTDFQAKKIIVKEVRLLQILRIIKDAPSKAYKCKSLLIMILIDILKVRSVFLDLYQSGLIFERLQEFCSDVRNFNLNKVSWKLFYTLILYHSETMAFLIKKELLNPFIDLLSVTSGVGVVNQLHYFNKLFQLDSIGRQNFDSYPIHQQIRYYESNALKSY</sequence>
<evidence type="ECO:0000256" key="1">
    <source>
        <dbReference type="SAM" id="MobiDB-lite"/>
    </source>
</evidence>
<feature type="region of interest" description="Disordered" evidence="1">
    <location>
        <begin position="1"/>
        <end position="23"/>
    </location>
</feature>
<gene>
    <name evidence="2" type="ORF">M0812_02772</name>
</gene>
<comment type="caution">
    <text evidence="2">The sequence shown here is derived from an EMBL/GenBank/DDBJ whole genome shotgun (WGS) entry which is preliminary data.</text>
</comment>
<proteinExistence type="predicted"/>
<evidence type="ECO:0000313" key="2">
    <source>
        <dbReference type="EMBL" id="KAJ3431096.1"/>
    </source>
</evidence>
<dbReference type="Proteomes" id="UP001146793">
    <property type="component" value="Unassembled WGS sequence"/>
</dbReference>
<protein>
    <submittedName>
        <fullName evidence="2">Sca1 complex scaffold protein scaa</fullName>
    </submittedName>
</protein>
<dbReference type="EMBL" id="JANTQA010000048">
    <property type="protein sequence ID" value="KAJ3431096.1"/>
    <property type="molecule type" value="Genomic_DNA"/>
</dbReference>
<name>A0AAV7YR31_9EUKA</name>
<dbReference type="AlphaFoldDB" id="A0AAV7YR31"/>
<organism evidence="2 3">
    <name type="scientific">Anaeramoeba flamelloides</name>
    <dbReference type="NCBI Taxonomy" id="1746091"/>
    <lineage>
        <taxon>Eukaryota</taxon>
        <taxon>Metamonada</taxon>
        <taxon>Anaeramoebidae</taxon>
        <taxon>Anaeramoeba</taxon>
    </lineage>
</organism>
<reference evidence="2" key="1">
    <citation type="submission" date="2022-08" db="EMBL/GenBank/DDBJ databases">
        <title>Novel sulphate-reducing endosymbionts in the free-living metamonad Anaeramoeba.</title>
        <authorList>
            <person name="Jerlstrom-Hultqvist J."/>
            <person name="Cepicka I."/>
            <person name="Gallot-Lavallee L."/>
            <person name="Salas-Leiva D."/>
            <person name="Curtis B.A."/>
            <person name="Zahonova K."/>
            <person name="Pipaliya S."/>
            <person name="Dacks J."/>
            <person name="Roger A.J."/>
        </authorList>
    </citation>
    <scope>NUCLEOTIDE SEQUENCE</scope>
    <source>
        <strain evidence="2">Busselton2</strain>
    </source>
</reference>
<evidence type="ECO:0000313" key="3">
    <source>
        <dbReference type="Proteomes" id="UP001146793"/>
    </source>
</evidence>